<accession>A0A1I7URD8</accession>
<evidence type="ECO:0000313" key="7">
    <source>
        <dbReference type="Proteomes" id="UP000095282"/>
    </source>
</evidence>
<dbReference type="AlphaFoldDB" id="A0A1I7URD8"/>
<proteinExistence type="inferred from homology"/>
<dbReference type="eggNOG" id="ENOG502T35I">
    <property type="taxonomic scope" value="Eukaryota"/>
</dbReference>
<protein>
    <submittedName>
        <fullName evidence="8">Serpentine receptor class gamma</fullName>
    </submittedName>
</protein>
<dbReference type="InterPro" id="IPR019421">
    <property type="entry name" value="7TM_GPCR_serpentine_rcpt_Srd"/>
</dbReference>
<evidence type="ECO:0000256" key="4">
    <source>
        <dbReference type="ARBA" id="ARBA00022989"/>
    </source>
</evidence>
<dbReference type="PANTHER" id="PTHR22945">
    <property type="entry name" value="SERPENTINE RECEPTOR, CLASS D DELTA"/>
    <property type="match status" value="1"/>
</dbReference>
<evidence type="ECO:0000313" key="8">
    <source>
        <dbReference type="WBParaSite" id="Csp11.Scaffold630.g18585.t1"/>
    </source>
</evidence>
<keyword evidence="3 6" id="KW-0812">Transmembrane</keyword>
<dbReference type="WBParaSite" id="Csp11.Scaffold630.g18585.t1">
    <property type="protein sequence ID" value="Csp11.Scaffold630.g18585.t1"/>
    <property type="gene ID" value="Csp11.Scaffold630.g18585"/>
</dbReference>
<evidence type="ECO:0000256" key="6">
    <source>
        <dbReference type="SAM" id="Phobius"/>
    </source>
</evidence>
<reference evidence="8" key="1">
    <citation type="submission" date="2016-11" db="UniProtKB">
        <authorList>
            <consortium name="WormBaseParasite"/>
        </authorList>
    </citation>
    <scope>IDENTIFICATION</scope>
</reference>
<sequence length="181" mass="20856">MTQFLAMLFQEMNLNEVRLVLHSKFPQYNLTGLTVTGAVDVITFAPLYTLIHMTIISIPLATLIQVLRRKIILLLIAKGIDLTTRSRNLHAQLLRTLTFQATVPLIYFLDVFFFFLTHIWSHPILEFLIIIPSLIVPILTPLSSLFYVTPYRKFVSNLFFMRPMMKTVSSQSIQIISLNDV</sequence>
<name>A0A1I7URD8_9PELO</name>
<organism evidence="7 8">
    <name type="scientific">Caenorhabditis tropicalis</name>
    <dbReference type="NCBI Taxonomy" id="1561998"/>
    <lineage>
        <taxon>Eukaryota</taxon>
        <taxon>Metazoa</taxon>
        <taxon>Ecdysozoa</taxon>
        <taxon>Nematoda</taxon>
        <taxon>Chromadorea</taxon>
        <taxon>Rhabditida</taxon>
        <taxon>Rhabditina</taxon>
        <taxon>Rhabditomorpha</taxon>
        <taxon>Rhabditoidea</taxon>
        <taxon>Rhabditidae</taxon>
        <taxon>Peloderinae</taxon>
        <taxon>Caenorhabditis</taxon>
    </lineage>
</organism>
<dbReference type="PANTHER" id="PTHR22945:SF21">
    <property type="entry name" value="SERPENTINE RECEPTOR, CLASS D (DELTA)-RELATED"/>
    <property type="match status" value="1"/>
</dbReference>
<feature type="transmembrane region" description="Helical" evidence="6">
    <location>
        <begin position="97"/>
        <end position="121"/>
    </location>
</feature>
<feature type="transmembrane region" description="Helical" evidence="6">
    <location>
        <begin position="127"/>
        <end position="148"/>
    </location>
</feature>
<dbReference type="Proteomes" id="UP000095282">
    <property type="component" value="Unplaced"/>
</dbReference>
<evidence type="ECO:0000256" key="5">
    <source>
        <dbReference type="ARBA" id="ARBA00023136"/>
    </source>
</evidence>
<comment type="subcellular location">
    <subcellularLocation>
        <location evidence="1">Membrane</location>
        <topology evidence="1">Multi-pass membrane protein</topology>
    </subcellularLocation>
</comment>
<dbReference type="InterPro" id="IPR050920">
    <property type="entry name" value="Nematode_rcpt-like_delta"/>
</dbReference>
<evidence type="ECO:0000256" key="3">
    <source>
        <dbReference type="ARBA" id="ARBA00022692"/>
    </source>
</evidence>
<keyword evidence="7" id="KW-1185">Reference proteome</keyword>
<evidence type="ECO:0000256" key="2">
    <source>
        <dbReference type="ARBA" id="ARBA00009166"/>
    </source>
</evidence>
<dbReference type="Pfam" id="PF10317">
    <property type="entry name" value="7TM_GPCR_Srd"/>
    <property type="match status" value="1"/>
</dbReference>
<keyword evidence="4 6" id="KW-1133">Transmembrane helix</keyword>
<keyword evidence="5 6" id="KW-0472">Membrane</keyword>
<dbReference type="GO" id="GO:0016020">
    <property type="term" value="C:membrane"/>
    <property type="evidence" value="ECO:0007669"/>
    <property type="project" value="UniProtKB-SubCell"/>
</dbReference>
<comment type="similarity">
    <text evidence="2">Belongs to the nematode receptor-like protein srd family.</text>
</comment>
<evidence type="ECO:0000256" key="1">
    <source>
        <dbReference type="ARBA" id="ARBA00004141"/>
    </source>
</evidence>
<feature type="transmembrane region" description="Helical" evidence="6">
    <location>
        <begin position="47"/>
        <end position="67"/>
    </location>
</feature>